<dbReference type="Gene3D" id="1.10.287.470">
    <property type="entry name" value="Helix hairpin bin"/>
    <property type="match status" value="1"/>
</dbReference>
<comment type="caution">
    <text evidence="7">The sequence shown here is derived from an EMBL/GenBank/DDBJ whole genome shotgun (WGS) entry which is preliminary data.</text>
</comment>
<name>A0A226BW44_9FIRM</name>
<evidence type="ECO:0000256" key="2">
    <source>
        <dbReference type="ARBA" id="ARBA00009477"/>
    </source>
</evidence>
<organism evidence="7 8">
    <name type="scientific">Natranaerobius trueperi</name>
    <dbReference type="NCBI Taxonomy" id="759412"/>
    <lineage>
        <taxon>Bacteria</taxon>
        <taxon>Bacillati</taxon>
        <taxon>Bacillota</taxon>
        <taxon>Clostridia</taxon>
        <taxon>Natranaerobiales</taxon>
        <taxon>Natranaerobiaceae</taxon>
        <taxon>Natranaerobius</taxon>
    </lineage>
</organism>
<protein>
    <submittedName>
        <fullName evidence="7">Uncharacterized protein</fullName>
    </submittedName>
</protein>
<dbReference type="NCBIfam" id="TIGR01730">
    <property type="entry name" value="RND_mfp"/>
    <property type="match status" value="1"/>
</dbReference>
<dbReference type="Pfam" id="PF25917">
    <property type="entry name" value="BSH_RND"/>
    <property type="match status" value="1"/>
</dbReference>
<dbReference type="RefSeq" id="WP_089024291.1">
    <property type="nucleotide sequence ID" value="NZ_NIQC01000030.1"/>
</dbReference>
<dbReference type="GO" id="GO:0016020">
    <property type="term" value="C:membrane"/>
    <property type="evidence" value="ECO:0007669"/>
    <property type="project" value="InterPro"/>
</dbReference>
<keyword evidence="8" id="KW-1185">Reference proteome</keyword>
<dbReference type="EMBL" id="NIQC01000030">
    <property type="protein sequence ID" value="OWZ83002.1"/>
    <property type="molecule type" value="Genomic_DNA"/>
</dbReference>
<comment type="subcellular location">
    <subcellularLocation>
        <location evidence="1">Cell envelope</location>
    </subcellularLocation>
</comment>
<evidence type="ECO:0000259" key="6">
    <source>
        <dbReference type="Pfam" id="PF25989"/>
    </source>
</evidence>
<feature type="coiled-coil region" evidence="4">
    <location>
        <begin position="117"/>
        <end position="201"/>
    </location>
</feature>
<dbReference type="PANTHER" id="PTHR32347:SF14">
    <property type="entry name" value="EFFLUX SYSTEM COMPONENT YKNX-RELATED"/>
    <property type="match status" value="1"/>
</dbReference>
<evidence type="ECO:0000313" key="8">
    <source>
        <dbReference type="Proteomes" id="UP000214588"/>
    </source>
</evidence>
<dbReference type="Gene3D" id="2.40.420.20">
    <property type="match status" value="1"/>
</dbReference>
<dbReference type="Gene3D" id="2.40.50.100">
    <property type="match status" value="1"/>
</dbReference>
<dbReference type="InterPro" id="IPR058625">
    <property type="entry name" value="MdtA-like_BSH"/>
</dbReference>
<evidence type="ECO:0000313" key="7">
    <source>
        <dbReference type="EMBL" id="OWZ83002.1"/>
    </source>
</evidence>
<dbReference type="OrthoDB" id="9810430at2"/>
<dbReference type="SUPFAM" id="SSF111369">
    <property type="entry name" value="HlyD-like secretion proteins"/>
    <property type="match status" value="2"/>
</dbReference>
<dbReference type="Gene3D" id="2.40.30.170">
    <property type="match status" value="1"/>
</dbReference>
<dbReference type="AlphaFoldDB" id="A0A226BW44"/>
<keyword evidence="3 4" id="KW-0175">Coiled coil</keyword>
<reference evidence="7 8" key="1">
    <citation type="submission" date="2017-06" db="EMBL/GenBank/DDBJ databases">
        <title>Draft Genome Sequence of Natranaerobius trueperi halophilic, alkalithermophilic bacteria from soda lakes.</title>
        <authorList>
            <person name="Zhao B."/>
        </authorList>
    </citation>
    <scope>NUCLEOTIDE SEQUENCE [LARGE SCALE GENOMIC DNA]</scope>
    <source>
        <strain evidence="7 8">DSM 18760</strain>
    </source>
</reference>
<evidence type="ECO:0000256" key="1">
    <source>
        <dbReference type="ARBA" id="ARBA00004196"/>
    </source>
</evidence>
<evidence type="ECO:0000256" key="3">
    <source>
        <dbReference type="ARBA" id="ARBA00023054"/>
    </source>
</evidence>
<feature type="domain" description="YknX-like C-terminal permuted SH3-like" evidence="6">
    <location>
        <begin position="356"/>
        <end position="423"/>
    </location>
</feature>
<dbReference type="GO" id="GO:0030313">
    <property type="term" value="C:cell envelope"/>
    <property type="evidence" value="ECO:0007669"/>
    <property type="project" value="UniProtKB-SubCell"/>
</dbReference>
<dbReference type="InterPro" id="IPR050465">
    <property type="entry name" value="UPF0194_transport"/>
</dbReference>
<gene>
    <name evidence="7" type="ORF">CDO51_10910</name>
</gene>
<dbReference type="InterPro" id="IPR058637">
    <property type="entry name" value="YknX-like_C"/>
</dbReference>
<dbReference type="PANTHER" id="PTHR32347">
    <property type="entry name" value="EFFLUX SYSTEM COMPONENT YKNX-RELATED"/>
    <property type="match status" value="1"/>
</dbReference>
<evidence type="ECO:0000256" key="4">
    <source>
        <dbReference type="SAM" id="Coils"/>
    </source>
</evidence>
<dbReference type="InterPro" id="IPR006143">
    <property type="entry name" value="RND_pump_MFP"/>
</dbReference>
<proteinExistence type="inferred from homology"/>
<feature type="domain" description="Multidrug resistance protein MdtA-like barrel-sandwich hybrid" evidence="5">
    <location>
        <begin position="80"/>
        <end position="269"/>
    </location>
</feature>
<comment type="similarity">
    <text evidence="2">Belongs to the membrane fusion protein (MFP) (TC 8.A.1) family.</text>
</comment>
<sequence length="431" mass="48034">MTKEKKKTKILFTKHYKKLITLLIIAILAFTYVYLDMFKEEEVIIEDDLSLVAKSTPKVQDMSARTTILGEVDPTDQRVVVPELSGEVETIYVEEGDYVNEGDLLMQLDAGDYHLQLEEAIASYDGAKAQLEDAKKGARSAEKIEAKTSVERAREAKEQMERELERVENLHEQGYASGQELEQVELQYINAKEQLEAAKAYKDTVEKGARDEELDALRSQVRRAETGVDLARRMLDRTQITAPADGEIAMVGAEEGELVGTSEPAFVMLDTTSFQVVGALPEVYVNYVFEGDEAKVEIPSANEISFTGIINHVGQLPPEDGSGYPVEIDLEPEIEEKVRAGMYSQIDLTIDKSENALSVPRESVIEHNDTKGVYIVEDNQIKFVDITTGLSEDGYIEITSGVSKDDYVVFEGMDNVYPGDEVETVEMGDRS</sequence>
<dbReference type="Proteomes" id="UP000214588">
    <property type="component" value="Unassembled WGS sequence"/>
</dbReference>
<accession>A0A226BW44</accession>
<evidence type="ECO:0000259" key="5">
    <source>
        <dbReference type="Pfam" id="PF25917"/>
    </source>
</evidence>
<dbReference type="GO" id="GO:0022857">
    <property type="term" value="F:transmembrane transporter activity"/>
    <property type="evidence" value="ECO:0007669"/>
    <property type="project" value="InterPro"/>
</dbReference>
<dbReference type="Pfam" id="PF25989">
    <property type="entry name" value="YknX_C"/>
    <property type="match status" value="1"/>
</dbReference>